<protein>
    <submittedName>
        <fullName evidence="4">DUF4139 domain-containing protein</fullName>
    </submittedName>
</protein>
<accession>A0A6I4LZW9</accession>
<dbReference type="PANTHER" id="PTHR38075">
    <property type="entry name" value="DUF4139 DOMAIN-CONTAINING PROTEIN"/>
    <property type="match status" value="1"/>
</dbReference>
<feature type="signal peptide" evidence="2">
    <location>
        <begin position="1"/>
        <end position="19"/>
    </location>
</feature>
<reference evidence="4 5" key="1">
    <citation type="submission" date="2019-01" db="EMBL/GenBank/DDBJ databases">
        <title>Sphingorhabdus lacus sp.nov., isolated from an oligotrophic freshwater lake.</title>
        <authorList>
            <person name="Park M."/>
        </authorList>
    </citation>
    <scope>NUCLEOTIDE SEQUENCE [LARGE SCALE GENOMIC DNA]</scope>
    <source>
        <strain evidence="4 5">IMCC26285</strain>
    </source>
</reference>
<feature type="chain" id="PRO_5026083845" evidence="2">
    <location>
        <begin position="20"/>
        <end position="463"/>
    </location>
</feature>
<dbReference type="AlphaFoldDB" id="A0A6I4LZW9"/>
<dbReference type="RefSeq" id="WP_160353645.1">
    <property type="nucleotide sequence ID" value="NZ_SDWJ01000002.1"/>
</dbReference>
<proteinExistence type="predicted"/>
<feature type="region of interest" description="Disordered" evidence="1">
    <location>
        <begin position="238"/>
        <end position="260"/>
    </location>
</feature>
<keyword evidence="5" id="KW-1185">Reference proteome</keyword>
<dbReference type="OrthoDB" id="9808067at2"/>
<dbReference type="EMBL" id="SDWJ01000002">
    <property type="protein sequence ID" value="MVZ97643.1"/>
    <property type="molecule type" value="Genomic_DNA"/>
</dbReference>
<sequence>MRHVLLLGMGCVIAVPLFAQGDIPTSAQGDVAVTIYQNGQSLVQDSRQMNLPSGRSKQEFPDVSAQIRAETVTLTGPGIGIVEQNFDYDLLTPAKLMEKAVGQTVTLLRTNVATGVETRVRAKVLAANGGVVLQIGDSIEVLRDDGLPVRVIFDRVPPNLRARPTLSVTVESKGGLTPTTLTYLTPGLGWTSDYVTLFDDARQTIDVQGWVTLTNNTGTDYANADVLLVAGNPNQGGNRRIYQTPYNPSTGTIDEAGTESNERERLGDYYLYPLGERTTIANAQQKQVSFLDIKSAPARNTYEFNNGWLATNEAASASSVLKFSTSRSGGLGDQLPSGTMRVYMRDKRGDPQFIGESRIEATPMGSAMSIRTGESFDVKVKTMVEERTRISSNRWKTRMRYEITNARGNAITVDLGQNGLWGDVQLSEQSQEGKRVSADRIEWSVPVPANGKATVTATFDSRY</sequence>
<feature type="domain" description="DUF4139" evidence="3">
    <location>
        <begin position="180"/>
        <end position="463"/>
    </location>
</feature>
<evidence type="ECO:0000259" key="3">
    <source>
        <dbReference type="Pfam" id="PF13598"/>
    </source>
</evidence>
<name>A0A6I4LZW9_9SPHN</name>
<comment type="caution">
    <text evidence="4">The sequence shown here is derived from an EMBL/GenBank/DDBJ whole genome shotgun (WGS) entry which is preliminary data.</text>
</comment>
<evidence type="ECO:0000256" key="2">
    <source>
        <dbReference type="SAM" id="SignalP"/>
    </source>
</evidence>
<keyword evidence="2" id="KW-0732">Signal</keyword>
<dbReference type="Pfam" id="PF13598">
    <property type="entry name" value="DUF4139"/>
    <property type="match status" value="1"/>
</dbReference>
<dbReference type="Proteomes" id="UP000471147">
    <property type="component" value="Unassembled WGS sequence"/>
</dbReference>
<evidence type="ECO:0000313" key="4">
    <source>
        <dbReference type="EMBL" id="MVZ97643.1"/>
    </source>
</evidence>
<evidence type="ECO:0000256" key="1">
    <source>
        <dbReference type="SAM" id="MobiDB-lite"/>
    </source>
</evidence>
<organism evidence="4 5">
    <name type="scientific">Sphingorhabdus profundilacus</name>
    <dbReference type="NCBI Taxonomy" id="2509718"/>
    <lineage>
        <taxon>Bacteria</taxon>
        <taxon>Pseudomonadati</taxon>
        <taxon>Pseudomonadota</taxon>
        <taxon>Alphaproteobacteria</taxon>
        <taxon>Sphingomonadales</taxon>
        <taxon>Sphingomonadaceae</taxon>
        <taxon>Sphingorhabdus</taxon>
    </lineage>
</organism>
<dbReference type="InterPro" id="IPR037291">
    <property type="entry name" value="DUF4139"/>
</dbReference>
<dbReference type="PANTHER" id="PTHR38075:SF1">
    <property type="entry name" value="DUF4139 DOMAIN-CONTAINING PROTEIN"/>
    <property type="match status" value="1"/>
</dbReference>
<evidence type="ECO:0000313" key="5">
    <source>
        <dbReference type="Proteomes" id="UP000471147"/>
    </source>
</evidence>
<gene>
    <name evidence="4" type="ORF">EUU23_07980</name>
</gene>